<reference evidence="1" key="2">
    <citation type="journal article" date="2015" name="Data Brief">
        <title>Shoot transcriptome of the giant reed, Arundo donax.</title>
        <authorList>
            <person name="Barrero R.A."/>
            <person name="Guerrero F.D."/>
            <person name="Moolhuijzen P."/>
            <person name="Goolsby J.A."/>
            <person name="Tidwell J."/>
            <person name="Bellgard S.E."/>
            <person name="Bellgard M.I."/>
        </authorList>
    </citation>
    <scope>NUCLEOTIDE SEQUENCE</scope>
    <source>
        <tissue evidence="1">Shoot tissue taken approximately 20 cm above the soil surface</tissue>
    </source>
</reference>
<evidence type="ECO:0000313" key="1">
    <source>
        <dbReference type="EMBL" id="JAD50560.1"/>
    </source>
</evidence>
<proteinExistence type="predicted"/>
<reference evidence="1" key="1">
    <citation type="submission" date="2014-09" db="EMBL/GenBank/DDBJ databases">
        <authorList>
            <person name="Magalhaes I.L.F."/>
            <person name="Oliveira U."/>
            <person name="Santos F.R."/>
            <person name="Vidigal T.H.D.A."/>
            <person name="Brescovit A.D."/>
            <person name="Santos A.J."/>
        </authorList>
    </citation>
    <scope>NUCLEOTIDE SEQUENCE</scope>
    <source>
        <tissue evidence="1">Shoot tissue taken approximately 20 cm above the soil surface</tissue>
    </source>
</reference>
<accession>A0A0A9ANS2</accession>
<dbReference type="EMBL" id="GBRH01247335">
    <property type="protein sequence ID" value="JAD50560.1"/>
    <property type="molecule type" value="Transcribed_RNA"/>
</dbReference>
<protein>
    <submittedName>
        <fullName evidence="1">Uncharacterized protein</fullName>
    </submittedName>
</protein>
<sequence length="42" mass="4907">MKRWLCVLYVAVYSRAIEFCVSSYPVTLMLPIPEVHILQHLS</sequence>
<name>A0A0A9ANS2_ARUDO</name>
<organism evidence="1">
    <name type="scientific">Arundo donax</name>
    <name type="common">Giant reed</name>
    <name type="synonym">Donax arundinaceus</name>
    <dbReference type="NCBI Taxonomy" id="35708"/>
    <lineage>
        <taxon>Eukaryota</taxon>
        <taxon>Viridiplantae</taxon>
        <taxon>Streptophyta</taxon>
        <taxon>Embryophyta</taxon>
        <taxon>Tracheophyta</taxon>
        <taxon>Spermatophyta</taxon>
        <taxon>Magnoliopsida</taxon>
        <taxon>Liliopsida</taxon>
        <taxon>Poales</taxon>
        <taxon>Poaceae</taxon>
        <taxon>PACMAD clade</taxon>
        <taxon>Arundinoideae</taxon>
        <taxon>Arundineae</taxon>
        <taxon>Arundo</taxon>
    </lineage>
</organism>
<dbReference type="AlphaFoldDB" id="A0A0A9ANS2"/>